<evidence type="ECO:0000256" key="1">
    <source>
        <dbReference type="ARBA" id="ARBA00022737"/>
    </source>
</evidence>
<dbReference type="eggNOG" id="COG0526">
    <property type="taxonomic scope" value="Bacteria"/>
</dbReference>
<dbReference type="Gene3D" id="3.40.30.10">
    <property type="entry name" value="Glutaredoxin"/>
    <property type="match status" value="1"/>
</dbReference>
<proteinExistence type="predicted"/>
<dbReference type="eggNOG" id="COG3391">
    <property type="taxonomic scope" value="Bacteria"/>
</dbReference>
<protein>
    <submittedName>
        <fullName evidence="4">Gll0387 protein</fullName>
    </submittedName>
</protein>
<feature type="domain" description="Thioredoxin" evidence="3">
    <location>
        <begin position="18"/>
        <end position="187"/>
    </location>
</feature>
<dbReference type="PANTHER" id="PTHR46388">
    <property type="entry name" value="NHL REPEAT-CONTAINING PROTEIN 2"/>
    <property type="match status" value="1"/>
</dbReference>
<dbReference type="Pfam" id="PF01436">
    <property type="entry name" value="NHL"/>
    <property type="match status" value="1"/>
</dbReference>
<dbReference type="Proteomes" id="UP000000557">
    <property type="component" value="Chromosome"/>
</dbReference>
<dbReference type="PROSITE" id="PS51352">
    <property type="entry name" value="THIOREDOXIN_2"/>
    <property type="match status" value="1"/>
</dbReference>
<dbReference type="Gene3D" id="2.120.10.30">
    <property type="entry name" value="TolB, C-terminal domain"/>
    <property type="match status" value="3"/>
</dbReference>
<keyword evidence="5" id="KW-1185">Reference proteome</keyword>
<dbReference type="HOGENOM" id="CLU_013730_1_0_3"/>
<dbReference type="SUPFAM" id="SSF52833">
    <property type="entry name" value="Thioredoxin-like"/>
    <property type="match status" value="1"/>
</dbReference>
<evidence type="ECO:0000256" key="2">
    <source>
        <dbReference type="SAM" id="MobiDB-lite"/>
    </source>
</evidence>
<dbReference type="EnsemblBacteria" id="BAC88328">
    <property type="protein sequence ID" value="BAC88328"/>
    <property type="gene ID" value="BAC88328"/>
</dbReference>
<dbReference type="InterPro" id="IPR013766">
    <property type="entry name" value="Thioredoxin_domain"/>
</dbReference>
<dbReference type="InParanoid" id="Q7NNM4"/>
<dbReference type="STRING" id="251221.gene:10757859"/>
<dbReference type="SUPFAM" id="SSF63825">
    <property type="entry name" value="YWTD domain"/>
    <property type="match status" value="1"/>
</dbReference>
<name>Q7NNM4_GLOVI</name>
<dbReference type="EMBL" id="BA000045">
    <property type="protein sequence ID" value="BAC88328.1"/>
    <property type="molecule type" value="Genomic_DNA"/>
</dbReference>
<dbReference type="KEGG" id="gvi:gll0387"/>
<gene>
    <name evidence="4" type="ordered locus">gll0387</name>
</gene>
<evidence type="ECO:0000313" key="5">
    <source>
        <dbReference type="Proteomes" id="UP000000557"/>
    </source>
</evidence>
<reference evidence="4 5" key="2">
    <citation type="journal article" date="2003" name="DNA Res.">
        <title>Complete genome structure of Gloeobacter violaceus PCC 7421, a cyanobacterium that lacks thylakoids (supplement).</title>
        <authorList>
            <person name="Nakamura Y."/>
            <person name="Kaneko T."/>
            <person name="Sato S."/>
            <person name="Mimuro M."/>
            <person name="Miyashita H."/>
            <person name="Tsuchiya T."/>
            <person name="Sasamoto S."/>
            <person name="Watanabe A."/>
            <person name="Kawashima K."/>
            <person name="Kishida Y."/>
            <person name="Kiyokawa C."/>
            <person name="Kohara M."/>
            <person name="Matsumoto M."/>
            <person name="Matsuno A."/>
            <person name="Nakazaki N."/>
            <person name="Shimpo S."/>
            <person name="Takeuchi C."/>
            <person name="Yamada M."/>
            <person name="Tabata S."/>
        </authorList>
    </citation>
    <scope>NUCLEOTIDE SEQUENCE [LARGE SCALE GENOMIC DNA]</scope>
    <source>
        <strain evidence="5">ATCC 29082 / PCC 7421</strain>
    </source>
</reference>
<evidence type="ECO:0000313" key="4">
    <source>
        <dbReference type="EMBL" id="BAC88328.1"/>
    </source>
</evidence>
<organism evidence="4 5">
    <name type="scientific">Gloeobacter violaceus (strain ATCC 29082 / PCC 7421)</name>
    <dbReference type="NCBI Taxonomy" id="251221"/>
    <lineage>
        <taxon>Bacteria</taxon>
        <taxon>Bacillati</taxon>
        <taxon>Cyanobacteriota</taxon>
        <taxon>Cyanophyceae</taxon>
        <taxon>Gloeobacterales</taxon>
        <taxon>Gloeobacteraceae</taxon>
        <taxon>Gloeobacter</taxon>
    </lineage>
</organism>
<dbReference type="InterPro" id="IPR011042">
    <property type="entry name" value="6-blade_b-propeller_TolB-like"/>
</dbReference>
<sequence>MPVCTVEYRPPAIRSPPVQPGTIAPPVSHAESVPMGTAVSSKTPRVRAPELPPKFHWLNTDRPLRLKELRGRVVLLDFWTYCCINCLHILPDLKYLEDKYRDSLTVIGVHTAKFANEQDLDNIRRAILRHDIEHPVIVDESHTIWQSYTVRAWPTLVLIDPDGYYVGHASGEGNRDLLDQLIGELVLRQTNQGRPLPGGLRTRLEKASAPPTPLAFPGKLTVYGDRLFVSDSGHHRIVTSSLDGSSHESIGSGIPGWRDGNFEEAEFWAPQGLALSADGRTLFVCDTENHLLRKIDLVRRQVSTFAGTGEQSLGYGQVEGPGLEIPLNSPWDAVVADGALYVAMAGSHQIWKCDPHSGRISTFAGNGHESTLNGTRDGSAFAQPSGITTNDHRLFVADSESSSVRTVGIAEDITALLCGSGDLFGFGDQDGLGEAVLLQHPLGVHWDGGTLWLTDTYNHKIKRIDPESGRCETLTGHIDSGYLDGDLAEARFWEPAGLWRNGDRIYIADTNNHAIRVIDLVSRRVSTLKIRNLCAPGYCFPDSA</sequence>
<dbReference type="PATRIC" id="fig|251221.4.peg.394"/>
<dbReference type="AlphaFoldDB" id="Q7NNM4"/>
<feature type="region of interest" description="Disordered" evidence="2">
    <location>
        <begin position="26"/>
        <end position="46"/>
    </location>
</feature>
<dbReference type="Pfam" id="PF13905">
    <property type="entry name" value="Thioredoxin_8"/>
    <property type="match status" value="1"/>
</dbReference>
<keyword evidence="1" id="KW-0677">Repeat</keyword>
<dbReference type="InterPro" id="IPR012336">
    <property type="entry name" value="Thioredoxin-like_fold"/>
</dbReference>
<dbReference type="PANTHER" id="PTHR46388:SF2">
    <property type="entry name" value="NHL REPEAT-CONTAINING PROTEIN 2"/>
    <property type="match status" value="1"/>
</dbReference>
<accession>Q7NNM4</accession>
<evidence type="ECO:0000259" key="3">
    <source>
        <dbReference type="PROSITE" id="PS51352"/>
    </source>
</evidence>
<dbReference type="InterPro" id="IPR036249">
    <property type="entry name" value="Thioredoxin-like_sf"/>
</dbReference>
<reference evidence="4 5" key="1">
    <citation type="journal article" date="2003" name="DNA Res.">
        <title>Complete genome structure of Gloeobacter violaceus PCC 7421, a cyanobacterium that lacks thylakoids.</title>
        <authorList>
            <person name="Nakamura Y."/>
            <person name="Kaneko T."/>
            <person name="Sato S."/>
            <person name="Mimuro M."/>
            <person name="Miyashita H."/>
            <person name="Tsuchiya T."/>
            <person name="Sasamoto S."/>
            <person name="Watanabe A."/>
            <person name="Kawashima K."/>
            <person name="Kishida Y."/>
            <person name="Kiyokawa C."/>
            <person name="Kohara M."/>
            <person name="Matsumoto M."/>
            <person name="Matsuno A."/>
            <person name="Nakazaki N."/>
            <person name="Shimpo S."/>
            <person name="Takeuchi C."/>
            <person name="Yamada M."/>
            <person name="Tabata S."/>
        </authorList>
    </citation>
    <scope>NUCLEOTIDE SEQUENCE [LARGE SCALE GENOMIC DNA]</scope>
    <source>
        <strain evidence="5">ATCC 29082 / PCC 7421</strain>
    </source>
</reference>
<dbReference type="PhylomeDB" id="Q7NNM4"/>
<dbReference type="InterPro" id="IPR001258">
    <property type="entry name" value="NHL_repeat"/>
</dbReference>
<dbReference type="OrthoDB" id="9799230at2"/>